<dbReference type="PANTHER" id="PTHR30055">
    <property type="entry name" value="HTH-TYPE TRANSCRIPTIONAL REGULATOR RUTR"/>
    <property type="match status" value="1"/>
</dbReference>
<keyword evidence="5" id="KW-1185">Reference proteome</keyword>
<comment type="caution">
    <text evidence="4">The sequence shown here is derived from an EMBL/GenBank/DDBJ whole genome shotgun (WGS) entry which is preliminary data.</text>
</comment>
<keyword evidence="1 2" id="KW-0238">DNA-binding</keyword>
<dbReference type="Gene3D" id="1.10.357.10">
    <property type="entry name" value="Tetracycline Repressor, domain 2"/>
    <property type="match status" value="1"/>
</dbReference>
<accession>A0A4V2ER83</accession>
<dbReference type="InterPro" id="IPR050109">
    <property type="entry name" value="HTH-type_TetR-like_transc_reg"/>
</dbReference>
<gene>
    <name evidence="4" type="ORF">EV193_12036</name>
</gene>
<dbReference type="InterPro" id="IPR009057">
    <property type="entry name" value="Homeodomain-like_sf"/>
</dbReference>
<dbReference type="OrthoDB" id="4214267at2"/>
<evidence type="ECO:0000313" key="5">
    <source>
        <dbReference type="Proteomes" id="UP000294257"/>
    </source>
</evidence>
<dbReference type="SUPFAM" id="SSF46689">
    <property type="entry name" value="Homeodomain-like"/>
    <property type="match status" value="1"/>
</dbReference>
<feature type="DNA-binding region" description="H-T-H motif" evidence="2">
    <location>
        <begin position="31"/>
        <end position="50"/>
    </location>
</feature>
<dbReference type="SUPFAM" id="SSF48498">
    <property type="entry name" value="Tetracyclin repressor-like, C-terminal domain"/>
    <property type="match status" value="1"/>
</dbReference>
<reference evidence="4 5" key="1">
    <citation type="submission" date="2019-02" db="EMBL/GenBank/DDBJ databases">
        <title>Genomic Encyclopedia of Type Strains, Phase IV (KMG-IV): sequencing the most valuable type-strain genomes for metagenomic binning, comparative biology and taxonomic classification.</title>
        <authorList>
            <person name="Goeker M."/>
        </authorList>
    </citation>
    <scope>NUCLEOTIDE SEQUENCE [LARGE SCALE GENOMIC DNA]</scope>
    <source>
        <strain evidence="4 5">DSM 101727</strain>
    </source>
</reference>
<evidence type="ECO:0000256" key="1">
    <source>
        <dbReference type="ARBA" id="ARBA00023125"/>
    </source>
</evidence>
<dbReference type="RefSeq" id="WP_130348852.1">
    <property type="nucleotide sequence ID" value="NZ_SGWQ01000020.1"/>
</dbReference>
<name>A0A4V2ER83_9PSEU</name>
<sequence length="199" mass="21760">MRESISRKDLPRHIADVGLRACYEFGVTGVGMAEIAERAQVSKRTLYRHFPDKLSLVEAGLRARSDRWIERLRRELPERAGSPRGRLIALFDLLAEDVLATPFLGCYFVNATAQTAASDPTVRRLTQWHKKRLHDEVRTLADSAGARDPDLLAGQLMLLVEGALASAAVSATDAPVRLAGATATQLIDQAVADTKESNA</sequence>
<dbReference type="GO" id="GO:0000976">
    <property type="term" value="F:transcription cis-regulatory region binding"/>
    <property type="evidence" value="ECO:0007669"/>
    <property type="project" value="TreeGrafter"/>
</dbReference>
<protein>
    <submittedName>
        <fullName evidence="4">TetR family transcriptional regulator</fullName>
    </submittedName>
</protein>
<dbReference type="AlphaFoldDB" id="A0A4V2ER83"/>
<dbReference type="GO" id="GO:0003700">
    <property type="term" value="F:DNA-binding transcription factor activity"/>
    <property type="evidence" value="ECO:0007669"/>
    <property type="project" value="TreeGrafter"/>
</dbReference>
<proteinExistence type="predicted"/>
<dbReference type="InterPro" id="IPR036271">
    <property type="entry name" value="Tet_transcr_reg_TetR-rel_C_sf"/>
</dbReference>
<evidence type="ECO:0000256" key="2">
    <source>
        <dbReference type="PROSITE-ProRule" id="PRU00335"/>
    </source>
</evidence>
<evidence type="ECO:0000313" key="4">
    <source>
        <dbReference type="EMBL" id="RZS29551.1"/>
    </source>
</evidence>
<organism evidence="4 5">
    <name type="scientific">Herbihabitans rhizosphaerae</name>
    <dbReference type="NCBI Taxonomy" id="1872711"/>
    <lineage>
        <taxon>Bacteria</taxon>
        <taxon>Bacillati</taxon>
        <taxon>Actinomycetota</taxon>
        <taxon>Actinomycetes</taxon>
        <taxon>Pseudonocardiales</taxon>
        <taxon>Pseudonocardiaceae</taxon>
        <taxon>Herbihabitans</taxon>
    </lineage>
</organism>
<feature type="domain" description="HTH tetR-type" evidence="3">
    <location>
        <begin position="8"/>
        <end position="68"/>
    </location>
</feature>
<dbReference type="Pfam" id="PF00440">
    <property type="entry name" value="TetR_N"/>
    <property type="match status" value="1"/>
</dbReference>
<dbReference type="InterPro" id="IPR001647">
    <property type="entry name" value="HTH_TetR"/>
</dbReference>
<dbReference type="EMBL" id="SGWQ01000020">
    <property type="protein sequence ID" value="RZS29551.1"/>
    <property type="molecule type" value="Genomic_DNA"/>
</dbReference>
<dbReference type="PROSITE" id="PS50977">
    <property type="entry name" value="HTH_TETR_2"/>
    <property type="match status" value="1"/>
</dbReference>
<dbReference type="PANTHER" id="PTHR30055:SF200">
    <property type="entry name" value="HTH-TYPE TRANSCRIPTIONAL REPRESSOR BDCR"/>
    <property type="match status" value="1"/>
</dbReference>
<dbReference type="Proteomes" id="UP000294257">
    <property type="component" value="Unassembled WGS sequence"/>
</dbReference>
<evidence type="ECO:0000259" key="3">
    <source>
        <dbReference type="PROSITE" id="PS50977"/>
    </source>
</evidence>